<dbReference type="KEGG" id="mdu:MDUV_46490"/>
<evidence type="ECO:0000313" key="2">
    <source>
        <dbReference type="Proteomes" id="UP000467006"/>
    </source>
</evidence>
<sequence length="75" mass="9001">MKYKTVIRLNHATTVHEPEADECESSRQRAWSDEDLRIRFRRRLLRNSSVAPFGTDEERDEEIRRIWRAASRSGR</sequence>
<dbReference type="Proteomes" id="UP000467006">
    <property type="component" value="Chromosome"/>
</dbReference>
<reference evidence="1 2" key="1">
    <citation type="journal article" date="2019" name="Emerg. Microbes Infect.">
        <title>Comprehensive subspecies identification of 175 nontuberculous mycobacteria species based on 7547 genomic profiles.</title>
        <authorList>
            <person name="Matsumoto Y."/>
            <person name="Kinjo T."/>
            <person name="Motooka D."/>
            <person name="Nabeya D."/>
            <person name="Jung N."/>
            <person name="Uechi K."/>
            <person name="Horii T."/>
            <person name="Iida T."/>
            <person name="Fujita J."/>
            <person name="Nakamura S."/>
        </authorList>
    </citation>
    <scope>NUCLEOTIDE SEQUENCE [LARGE SCALE GENOMIC DNA]</scope>
    <source>
        <strain evidence="1 2">JCM 6396</strain>
    </source>
</reference>
<proteinExistence type="predicted"/>
<evidence type="ECO:0000313" key="1">
    <source>
        <dbReference type="EMBL" id="BBX19789.1"/>
    </source>
</evidence>
<protein>
    <submittedName>
        <fullName evidence="1">Uncharacterized protein</fullName>
    </submittedName>
</protein>
<organism evidence="1 2">
    <name type="scientific">Mycolicibacterium duvalii</name>
    <dbReference type="NCBI Taxonomy" id="39688"/>
    <lineage>
        <taxon>Bacteria</taxon>
        <taxon>Bacillati</taxon>
        <taxon>Actinomycetota</taxon>
        <taxon>Actinomycetes</taxon>
        <taxon>Mycobacteriales</taxon>
        <taxon>Mycobacteriaceae</taxon>
        <taxon>Mycolicibacterium</taxon>
    </lineage>
</organism>
<name>A0A7I7K892_9MYCO</name>
<keyword evidence="2" id="KW-1185">Reference proteome</keyword>
<dbReference type="EMBL" id="AP022563">
    <property type="protein sequence ID" value="BBX19789.1"/>
    <property type="molecule type" value="Genomic_DNA"/>
</dbReference>
<accession>A0A7I7K892</accession>
<gene>
    <name evidence="1" type="ORF">MDUV_46490</name>
</gene>
<dbReference type="AlphaFoldDB" id="A0A7I7K892"/>